<organism evidence="3 4">
    <name type="scientific">Microvirga tunisiensis</name>
    <dbReference type="NCBI Taxonomy" id="2108360"/>
    <lineage>
        <taxon>Bacteria</taxon>
        <taxon>Pseudomonadati</taxon>
        <taxon>Pseudomonadota</taxon>
        <taxon>Alphaproteobacteria</taxon>
        <taxon>Hyphomicrobiales</taxon>
        <taxon>Methylobacteriaceae</taxon>
        <taxon>Microvirga</taxon>
    </lineage>
</organism>
<dbReference type="AlphaFoldDB" id="A0A5N7MPN5"/>
<protein>
    <submittedName>
        <fullName evidence="3">Gluconate 2-dehydrogenase subunit 3 family protein</fullName>
    </submittedName>
</protein>
<feature type="chain" id="PRO_5030135638" evidence="2">
    <location>
        <begin position="35"/>
        <end position="252"/>
    </location>
</feature>
<feature type="signal peptide" evidence="2">
    <location>
        <begin position="1"/>
        <end position="34"/>
    </location>
</feature>
<dbReference type="Proteomes" id="UP000403266">
    <property type="component" value="Unassembled WGS sequence"/>
</dbReference>
<dbReference type="InterPro" id="IPR027056">
    <property type="entry name" value="Gluconate_2DH_su3"/>
</dbReference>
<proteinExistence type="predicted"/>
<evidence type="ECO:0000256" key="2">
    <source>
        <dbReference type="SAM" id="SignalP"/>
    </source>
</evidence>
<keyword evidence="4" id="KW-1185">Reference proteome</keyword>
<dbReference type="RefSeq" id="WP_152715676.1">
    <property type="nucleotide sequence ID" value="NZ_VOSJ01000189.1"/>
</dbReference>
<accession>A0A5N7MPN5</accession>
<dbReference type="EMBL" id="VOSK01000188">
    <property type="protein sequence ID" value="MPR28982.1"/>
    <property type="molecule type" value="Genomic_DNA"/>
</dbReference>
<sequence length="252" mass="26762">MTNSSDAKPANPSRRHFLISGAAATALAADAAHAQAPVPAGTPQTAPVVPPNQAPRPGQIPAPAPQGYRFLTNAEVETLTAMVDRLIPADDFGPGGVEAGVVTFIDRELGGQFGAAARWYMAGPWAEGSRSQGWQLPLTPAQLYRTAFLALDRWCLGTKGKRFVELAATDQDEVLTLLEGGKIELDGISSATFFQVLWQNTVEGYLGDPLYGGNRDMSAWRMINFPGANPVLTAAVDLNGELYEIEPIAIGS</sequence>
<dbReference type="Pfam" id="PF13618">
    <property type="entry name" value="Gluconate_2-dh3"/>
    <property type="match status" value="1"/>
</dbReference>
<feature type="compositionally biased region" description="Pro residues" evidence="1">
    <location>
        <begin position="48"/>
        <end position="64"/>
    </location>
</feature>
<evidence type="ECO:0000256" key="1">
    <source>
        <dbReference type="SAM" id="MobiDB-lite"/>
    </source>
</evidence>
<keyword evidence="2" id="KW-0732">Signal</keyword>
<evidence type="ECO:0000313" key="3">
    <source>
        <dbReference type="EMBL" id="MPR28982.1"/>
    </source>
</evidence>
<dbReference type="PROSITE" id="PS51318">
    <property type="entry name" value="TAT"/>
    <property type="match status" value="1"/>
</dbReference>
<feature type="region of interest" description="Disordered" evidence="1">
    <location>
        <begin position="34"/>
        <end position="65"/>
    </location>
</feature>
<comment type="caution">
    <text evidence="3">The sequence shown here is derived from an EMBL/GenBank/DDBJ whole genome shotgun (WGS) entry which is preliminary data.</text>
</comment>
<evidence type="ECO:0000313" key="4">
    <source>
        <dbReference type="Proteomes" id="UP000403266"/>
    </source>
</evidence>
<dbReference type="InterPro" id="IPR006311">
    <property type="entry name" value="TAT_signal"/>
</dbReference>
<reference evidence="3 4" key="1">
    <citation type="journal article" date="2019" name="Syst. Appl. Microbiol.">
        <title>Microvirga tunisiensis sp. nov., a root nodule symbiotic bacterium isolated from Lupinus micranthus and L. luteus grown in Northern Tunisia.</title>
        <authorList>
            <person name="Msaddak A."/>
            <person name="Rejili M."/>
            <person name="Duran D."/>
            <person name="Mars M."/>
            <person name="Palacios J.M."/>
            <person name="Ruiz-Argueso T."/>
            <person name="Rey L."/>
            <person name="Imperial J."/>
        </authorList>
    </citation>
    <scope>NUCLEOTIDE SEQUENCE [LARGE SCALE GENOMIC DNA]</scope>
    <source>
        <strain evidence="3 4">Lmie10</strain>
    </source>
</reference>
<dbReference type="OrthoDB" id="8400810at2"/>
<gene>
    <name evidence="3" type="ORF">FS320_28650</name>
</gene>
<name>A0A5N7MPN5_9HYPH</name>